<gene>
    <name evidence="9" type="ORF">GCM10009839_41340</name>
</gene>
<organism evidence="9 10">
    <name type="scientific">Catenulispora yoronensis</name>
    <dbReference type="NCBI Taxonomy" id="450799"/>
    <lineage>
        <taxon>Bacteria</taxon>
        <taxon>Bacillati</taxon>
        <taxon>Actinomycetota</taxon>
        <taxon>Actinomycetes</taxon>
        <taxon>Catenulisporales</taxon>
        <taxon>Catenulisporaceae</taxon>
        <taxon>Catenulispora</taxon>
    </lineage>
</organism>
<evidence type="ECO:0000256" key="6">
    <source>
        <dbReference type="SAM" id="MobiDB-lite"/>
    </source>
</evidence>
<feature type="domain" description="RNA polymerase sigma-70 region 4" evidence="8">
    <location>
        <begin position="112"/>
        <end position="160"/>
    </location>
</feature>
<dbReference type="NCBIfam" id="TIGR02937">
    <property type="entry name" value="sigma70-ECF"/>
    <property type="match status" value="1"/>
</dbReference>
<dbReference type="EMBL" id="BAAAQN010000023">
    <property type="protein sequence ID" value="GAA2036199.1"/>
    <property type="molecule type" value="Genomic_DNA"/>
</dbReference>
<keyword evidence="5" id="KW-0804">Transcription</keyword>
<dbReference type="SUPFAM" id="SSF88659">
    <property type="entry name" value="Sigma3 and sigma4 domains of RNA polymerase sigma factors"/>
    <property type="match status" value="1"/>
</dbReference>
<feature type="region of interest" description="Disordered" evidence="6">
    <location>
        <begin position="171"/>
        <end position="240"/>
    </location>
</feature>
<dbReference type="InterPro" id="IPR007627">
    <property type="entry name" value="RNA_pol_sigma70_r2"/>
</dbReference>
<dbReference type="InterPro" id="IPR039425">
    <property type="entry name" value="RNA_pol_sigma-70-like"/>
</dbReference>
<feature type="domain" description="RNA polymerase sigma-70 region 2" evidence="7">
    <location>
        <begin position="23"/>
        <end position="83"/>
    </location>
</feature>
<keyword evidence="3" id="KW-0731">Sigma factor</keyword>
<dbReference type="Proteomes" id="UP001500751">
    <property type="component" value="Unassembled WGS sequence"/>
</dbReference>
<dbReference type="Gene3D" id="1.10.1740.10">
    <property type="match status" value="1"/>
</dbReference>
<dbReference type="InterPro" id="IPR036388">
    <property type="entry name" value="WH-like_DNA-bd_sf"/>
</dbReference>
<dbReference type="NCBIfam" id="TIGR02983">
    <property type="entry name" value="SigE-fam_strep"/>
    <property type="match status" value="1"/>
</dbReference>
<keyword evidence="10" id="KW-1185">Reference proteome</keyword>
<dbReference type="InterPro" id="IPR007630">
    <property type="entry name" value="RNA_pol_sigma70_r4"/>
</dbReference>
<proteinExistence type="inferred from homology"/>
<evidence type="ECO:0000259" key="7">
    <source>
        <dbReference type="Pfam" id="PF04542"/>
    </source>
</evidence>
<name>A0ABP5FZZ8_9ACTN</name>
<dbReference type="RefSeq" id="WP_344667265.1">
    <property type="nucleotide sequence ID" value="NZ_BAAAQN010000023.1"/>
</dbReference>
<dbReference type="InterPro" id="IPR014284">
    <property type="entry name" value="RNA_pol_sigma-70_dom"/>
</dbReference>
<dbReference type="InterPro" id="IPR013325">
    <property type="entry name" value="RNA_pol_sigma_r2"/>
</dbReference>
<evidence type="ECO:0000313" key="10">
    <source>
        <dbReference type="Proteomes" id="UP001500751"/>
    </source>
</evidence>
<dbReference type="InterPro" id="IPR014325">
    <property type="entry name" value="RNA_pol_sigma-E_actinobac"/>
</dbReference>
<comment type="similarity">
    <text evidence="1">Belongs to the sigma-70 factor family. ECF subfamily.</text>
</comment>
<evidence type="ECO:0000256" key="5">
    <source>
        <dbReference type="ARBA" id="ARBA00023163"/>
    </source>
</evidence>
<keyword evidence="4" id="KW-0238">DNA-binding</keyword>
<evidence type="ECO:0000313" key="9">
    <source>
        <dbReference type="EMBL" id="GAA2036199.1"/>
    </source>
</evidence>
<dbReference type="Gene3D" id="1.10.10.10">
    <property type="entry name" value="Winged helix-like DNA-binding domain superfamily/Winged helix DNA-binding domain"/>
    <property type="match status" value="1"/>
</dbReference>
<evidence type="ECO:0000259" key="8">
    <source>
        <dbReference type="Pfam" id="PF04545"/>
    </source>
</evidence>
<keyword evidence="2" id="KW-0805">Transcription regulation</keyword>
<feature type="compositionally biased region" description="Gly residues" evidence="6">
    <location>
        <begin position="181"/>
        <end position="190"/>
    </location>
</feature>
<dbReference type="SUPFAM" id="SSF88946">
    <property type="entry name" value="Sigma2 domain of RNA polymerase sigma factors"/>
    <property type="match status" value="1"/>
</dbReference>
<evidence type="ECO:0008006" key="11">
    <source>
        <dbReference type="Google" id="ProtNLM"/>
    </source>
</evidence>
<feature type="compositionally biased region" description="Polar residues" evidence="6">
    <location>
        <begin position="224"/>
        <end position="240"/>
    </location>
</feature>
<feature type="compositionally biased region" description="Low complexity" evidence="6">
    <location>
        <begin position="191"/>
        <end position="219"/>
    </location>
</feature>
<evidence type="ECO:0000256" key="4">
    <source>
        <dbReference type="ARBA" id="ARBA00023125"/>
    </source>
</evidence>
<dbReference type="InterPro" id="IPR013324">
    <property type="entry name" value="RNA_pol_sigma_r3/r4-like"/>
</dbReference>
<dbReference type="PANTHER" id="PTHR43133">
    <property type="entry name" value="RNA POLYMERASE ECF-TYPE SIGMA FACTO"/>
    <property type="match status" value="1"/>
</dbReference>
<protein>
    <recommendedName>
        <fullName evidence="11">SigE family RNA polymerase sigma factor</fullName>
    </recommendedName>
</protein>
<comment type="caution">
    <text evidence="9">The sequence shown here is derived from an EMBL/GenBank/DDBJ whole genome shotgun (WGS) entry which is preliminary data.</text>
</comment>
<evidence type="ECO:0000256" key="2">
    <source>
        <dbReference type="ARBA" id="ARBA00023015"/>
    </source>
</evidence>
<dbReference type="Pfam" id="PF04545">
    <property type="entry name" value="Sigma70_r4"/>
    <property type="match status" value="1"/>
</dbReference>
<dbReference type="Pfam" id="PF04542">
    <property type="entry name" value="Sigma70_r2"/>
    <property type="match status" value="1"/>
</dbReference>
<sequence length="240" mass="25353">MRSKLKRQRGEQEFIELASARGAHLLRTAYLLTGDWHLAEDLVQETLGKMFVAWRGAGAIDNPAGYVQTVLVRTYLSYRRKRSSGELPQAEIPEAAARESDVALRMSLMDGLARLDSRDRAVIVLRYWEDRSVDETADALGLSAAAVRNQSSRALARLRAVLGPRFLELADDDGDSDADGGAAGGSGEGAGAAPAKNAAPHAASPTAPRAASSTAATAARPSGVTGSLNPVRNGATYVQP</sequence>
<reference evidence="10" key="1">
    <citation type="journal article" date="2019" name="Int. J. Syst. Evol. Microbiol.">
        <title>The Global Catalogue of Microorganisms (GCM) 10K type strain sequencing project: providing services to taxonomists for standard genome sequencing and annotation.</title>
        <authorList>
            <consortium name="The Broad Institute Genomics Platform"/>
            <consortium name="The Broad Institute Genome Sequencing Center for Infectious Disease"/>
            <person name="Wu L."/>
            <person name="Ma J."/>
        </authorList>
    </citation>
    <scope>NUCLEOTIDE SEQUENCE [LARGE SCALE GENOMIC DNA]</scope>
    <source>
        <strain evidence="10">JCM 16014</strain>
    </source>
</reference>
<evidence type="ECO:0000256" key="1">
    <source>
        <dbReference type="ARBA" id="ARBA00010641"/>
    </source>
</evidence>
<evidence type="ECO:0000256" key="3">
    <source>
        <dbReference type="ARBA" id="ARBA00023082"/>
    </source>
</evidence>
<dbReference type="PANTHER" id="PTHR43133:SF50">
    <property type="entry name" value="ECF RNA POLYMERASE SIGMA FACTOR SIGM"/>
    <property type="match status" value="1"/>
</dbReference>
<accession>A0ABP5FZZ8</accession>
<dbReference type="CDD" id="cd06171">
    <property type="entry name" value="Sigma70_r4"/>
    <property type="match status" value="1"/>
</dbReference>